<reference evidence="2 3" key="1">
    <citation type="submission" date="2013-02" db="EMBL/GenBank/DDBJ databases">
        <title>Whole genome shotgun sequence of Gordonia malaquae NBRC 108250.</title>
        <authorList>
            <person name="Yoshida I."/>
            <person name="Hosoyama A."/>
            <person name="Tsuchikane K."/>
            <person name="Ando Y."/>
            <person name="Baba S."/>
            <person name="Ohji S."/>
            <person name="Hamada M."/>
            <person name="Tamura T."/>
            <person name="Yamazoe A."/>
            <person name="Yamazaki S."/>
            <person name="Fujita N."/>
        </authorList>
    </citation>
    <scope>NUCLEOTIDE SEQUENCE [LARGE SCALE GENOMIC DNA]</scope>
    <source>
        <strain evidence="2 3">NBRC 108250</strain>
    </source>
</reference>
<protein>
    <recommendedName>
        <fullName evidence="1">Cupin type-2 domain-containing protein</fullName>
    </recommendedName>
</protein>
<dbReference type="InterPro" id="IPR014710">
    <property type="entry name" value="RmlC-like_jellyroll"/>
</dbReference>
<feature type="domain" description="Cupin type-2" evidence="1">
    <location>
        <begin position="43"/>
        <end position="99"/>
    </location>
</feature>
<evidence type="ECO:0000313" key="3">
    <source>
        <dbReference type="Proteomes" id="UP000035009"/>
    </source>
</evidence>
<organism evidence="2 3">
    <name type="scientific">Gordonia malaquae NBRC 108250</name>
    <dbReference type="NCBI Taxonomy" id="1223542"/>
    <lineage>
        <taxon>Bacteria</taxon>
        <taxon>Bacillati</taxon>
        <taxon>Actinomycetota</taxon>
        <taxon>Actinomycetes</taxon>
        <taxon>Mycobacteriales</taxon>
        <taxon>Gordoniaceae</taxon>
        <taxon>Gordonia</taxon>
    </lineage>
</organism>
<evidence type="ECO:0000259" key="1">
    <source>
        <dbReference type="Pfam" id="PF07883"/>
    </source>
</evidence>
<dbReference type="Gene3D" id="2.60.120.10">
    <property type="entry name" value="Jelly Rolls"/>
    <property type="match status" value="1"/>
</dbReference>
<dbReference type="eggNOG" id="COG0662">
    <property type="taxonomic scope" value="Bacteria"/>
</dbReference>
<keyword evidence="3" id="KW-1185">Reference proteome</keyword>
<proteinExistence type="predicted"/>
<sequence>MTHLTTTNARRFDIHGVEFTSFVSSSTGSTSLAAWRADFRPWTPGHAHTMSREEVLYVVDGVLDVEIDEEGFAAVAGDAVLVPAGATFRVSNNSGRPACAWVTTTLGMTATMLDSGAHLVPPWAQ</sequence>
<comment type="caution">
    <text evidence="2">The sequence shown here is derived from an EMBL/GenBank/DDBJ whole genome shotgun (WGS) entry which is preliminary data.</text>
</comment>
<name>M3UMM5_GORML</name>
<gene>
    <name evidence="2" type="ORF">GM1_029_00680</name>
</gene>
<accession>M3UMM5</accession>
<dbReference type="EMBL" id="BAOP01000029">
    <property type="protein sequence ID" value="GAC81165.1"/>
    <property type="molecule type" value="Genomic_DNA"/>
</dbReference>
<dbReference type="InterPro" id="IPR011051">
    <property type="entry name" value="RmlC_Cupin_sf"/>
</dbReference>
<dbReference type="Pfam" id="PF07883">
    <property type="entry name" value="Cupin_2"/>
    <property type="match status" value="1"/>
</dbReference>
<dbReference type="InterPro" id="IPR013096">
    <property type="entry name" value="Cupin_2"/>
</dbReference>
<dbReference type="SUPFAM" id="SSF51182">
    <property type="entry name" value="RmlC-like cupins"/>
    <property type="match status" value="1"/>
</dbReference>
<dbReference type="AlphaFoldDB" id="M3UMM5"/>
<evidence type="ECO:0000313" key="2">
    <source>
        <dbReference type="EMBL" id="GAC81165.1"/>
    </source>
</evidence>
<dbReference type="STRING" id="410332.SAMN04488550_1183"/>
<dbReference type="Proteomes" id="UP000035009">
    <property type="component" value="Unassembled WGS sequence"/>
</dbReference>
<dbReference type="OrthoDB" id="5145129at2"/>
<dbReference type="RefSeq" id="WP_008380718.1">
    <property type="nucleotide sequence ID" value="NZ_BAOP01000029.1"/>
</dbReference>